<dbReference type="InterPro" id="IPR000719">
    <property type="entry name" value="Prot_kinase_dom"/>
</dbReference>
<dbReference type="FunFam" id="3.30.200.20:FF:000142">
    <property type="entry name" value="Cysteine-rich receptor-like protein kinase 10"/>
    <property type="match status" value="1"/>
</dbReference>
<evidence type="ECO:0000256" key="4">
    <source>
        <dbReference type="ARBA" id="ARBA00022679"/>
    </source>
</evidence>
<dbReference type="Pfam" id="PF01657">
    <property type="entry name" value="Stress-antifung"/>
    <property type="match status" value="2"/>
</dbReference>
<keyword evidence="3" id="KW-0597">Phosphoprotein</keyword>
<sequence>MSESKRFVVSACFFFFFFFASFMSLVGKAQEEQILTNCPARSENYTSGSQYETNLKALLPSLASNGVRNIDTYYNTSIGTDPDRIYGYAQCMSAASPTSCSACLNKSTTDIGVLCPNKRRVTVRYYSCIIRYSDRRFYSEYDSSLTVYTIFPEETTQPRLFNAQLSSLLKNLTNEAVLNSSRLAWGRTTYTDFSDIYGLAQCTRDLPPNQCSSCLEGTIAYIPSCCENKVGGGVYFPSCNIRFQTSAFDPASRLPPPPPPPQGSAAPPPPFPASPPSAPTTGTNTRRTIIIVVICVASAALAAGIGILLCVCLSRRKKKWKQMPVDGDEEDMRSPESLLFGLGTLRVATNDFSDTNKLGQGGFGPVYKGTLPDGREIAVKRLLTGSSQGMAEFRNEVDLVAKLQHRNLVRLLGCCAEDQEKLLVYEYVPNSSLDKFLFDATNRAQLDWDTRYRIIVGIARGLLYLHEDSRLRIIHRDLKASNILVDRDMNPKISDFGLARLFGGDETQGNTSRIAGTYGYMSPEYAMQGHYSTKSDVYSFGVLVLETVTGRKNSGFAISEPSLDILSYTWRHWKEGRIADMVDQSLGENYQRNEALRCIHLGLLCVQEDPTERPLMSTILLMLSSYSITLPVPSRPAYFTGRSRMSRDNNSGGFDMAWIESSQSTQRSNPTSVNDVTISELDAR</sequence>
<dbReference type="GO" id="GO:0005886">
    <property type="term" value="C:plasma membrane"/>
    <property type="evidence" value="ECO:0007669"/>
    <property type="project" value="TreeGrafter"/>
</dbReference>
<organism evidence="19 20">
    <name type="scientific">Aristolochia fimbriata</name>
    <name type="common">White veined hardy Dutchman's pipe vine</name>
    <dbReference type="NCBI Taxonomy" id="158543"/>
    <lineage>
        <taxon>Eukaryota</taxon>
        <taxon>Viridiplantae</taxon>
        <taxon>Streptophyta</taxon>
        <taxon>Embryophyta</taxon>
        <taxon>Tracheophyta</taxon>
        <taxon>Spermatophyta</taxon>
        <taxon>Magnoliopsida</taxon>
        <taxon>Magnoliidae</taxon>
        <taxon>Piperales</taxon>
        <taxon>Aristolochiaceae</taxon>
        <taxon>Aristolochia</taxon>
    </lineage>
</organism>
<dbReference type="CDD" id="cd23509">
    <property type="entry name" value="Gnk2-like"/>
    <property type="match status" value="2"/>
</dbReference>
<feature type="chain" id="PRO_5043361421" description="Cysteine-rich receptor-like protein kinase 10" evidence="16">
    <location>
        <begin position="30"/>
        <end position="684"/>
    </location>
</feature>
<keyword evidence="11 15" id="KW-1133">Transmembrane helix</keyword>
<dbReference type="GO" id="GO:0006950">
    <property type="term" value="P:response to stress"/>
    <property type="evidence" value="ECO:0007669"/>
    <property type="project" value="UniProtKB-ARBA"/>
</dbReference>
<feature type="compositionally biased region" description="Pro residues" evidence="14">
    <location>
        <begin position="253"/>
        <end position="278"/>
    </location>
</feature>
<evidence type="ECO:0000259" key="18">
    <source>
        <dbReference type="PROSITE" id="PS51473"/>
    </source>
</evidence>
<dbReference type="FunFam" id="3.30.430.20:FF:000002">
    <property type="entry name" value="Cysteine-rich receptor-like protein kinase 10"/>
    <property type="match status" value="1"/>
</dbReference>
<evidence type="ECO:0000256" key="11">
    <source>
        <dbReference type="ARBA" id="ARBA00022989"/>
    </source>
</evidence>
<dbReference type="Proteomes" id="UP000825729">
    <property type="component" value="Unassembled WGS sequence"/>
</dbReference>
<name>A0AAV7EZG4_ARIFI</name>
<protein>
    <recommendedName>
        <fullName evidence="21">Cysteine-rich receptor-like protein kinase 10</fullName>
    </recommendedName>
</protein>
<feature type="domain" description="Gnk2-homologous" evidence="18">
    <location>
        <begin position="143"/>
        <end position="248"/>
    </location>
</feature>
<evidence type="ECO:0000256" key="5">
    <source>
        <dbReference type="ARBA" id="ARBA00022692"/>
    </source>
</evidence>
<keyword evidence="2" id="KW-0723">Serine/threonine-protein kinase</keyword>
<keyword evidence="13" id="KW-0325">Glycoprotein</keyword>
<dbReference type="Gene3D" id="3.30.200.20">
    <property type="entry name" value="Phosphorylase Kinase, domain 1"/>
    <property type="match status" value="1"/>
</dbReference>
<feature type="domain" description="Gnk2-homologous" evidence="18">
    <location>
        <begin position="33"/>
        <end position="137"/>
    </location>
</feature>
<dbReference type="Pfam" id="PF07714">
    <property type="entry name" value="PK_Tyr_Ser-Thr"/>
    <property type="match status" value="1"/>
</dbReference>
<evidence type="ECO:0000256" key="10">
    <source>
        <dbReference type="ARBA" id="ARBA00022840"/>
    </source>
</evidence>
<accession>A0AAV7EZG4</accession>
<keyword evidence="5 15" id="KW-0812">Transmembrane</keyword>
<evidence type="ECO:0000259" key="17">
    <source>
        <dbReference type="PROSITE" id="PS50011"/>
    </source>
</evidence>
<dbReference type="SUPFAM" id="SSF56112">
    <property type="entry name" value="Protein kinase-like (PK-like)"/>
    <property type="match status" value="1"/>
</dbReference>
<feature type="region of interest" description="Disordered" evidence="14">
    <location>
        <begin position="661"/>
        <end position="684"/>
    </location>
</feature>
<evidence type="ECO:0000256" key="1">
    <source>
        <dbReference type="ARBA" id="ARBA00004167"/>
    </source>
</evidence>
<proteinExistence type="predicted"/>
<keyword evidence="4" id="KW-0808">Transferase</keyword>
<dbReference type="Gene3D" id="3.30.430.20">
    <property type="entry name" value="Gnk2 domain, C-X8-C-X2-C motif"/>
    <property type="match status" value="2"/>
</dbReference>
<evidence type="ECO:0000313" key="20">
    <source>
        <dbReference type="Proteomes" id="UP000825729"/>
    </source>
</evidence>
<evidence type="ECO:0000256" key="7">
    <source>
        <dbReference type="ARBA" id="ARBA00022737"/>
    </source>
</evidence>
<dbReference type="CDD" id="cd14066">
    <property type="entry name" value="STKc_IRAK"/>
    <property type="match status" value="1"/>
</dbReference>
<feature type="compositionally biased region" description="Polar residues" evidence="14">
    <location>
        <begin position="661"/>
        <end position="677"/>
    </location>
</feature>
<keyword evidence="10" id="KW-0067">ATP-binding</keyword>
<dbReference type="PROSITE" id="PS50011">
    <property type="entry name" value="PROTEIN_KINASE_DOM"/>
    <property type="match status" value="1"/>
</dbReference>
<dbReference type="GO" id="GO:0004674">
    <property type="term" value="F:protein serine/threonine kinase activity"/>
    <property type="evidence" value="ECO:0007669"/>
    <property type="project" value="UniProtKB-KW"/>
</dbReference>
<feature type="signal peptide" evidence="16">
    <location>
        <begin position="1"/>
        <end position="29"/>
    </location>
</feature>
<dbReference type="InterPro" id="IPR002902">
    <property type="entry name" value="GNK2"/>
</dbReference>
<keyword evidence="7" id="KW-0677">Repeat</keyword>
<keyword evidence="8" id="KW-0547">Nucleotide-binding</keyword>
<evidence type="ECO:0000256" key="14">
    <source>
        <dbReference type="SAM" id="MobiDB-lite"/>
    </source>
</evidence>
<keyword evidence="6 16" id="KW-0732">Signal</keyword>
<feature type="region of interest" description="Disordered" evidence="14">
    <location>
        <begin position="250"/>
        <end position="282"/>
    </location>
</feature>
<keyword evidence="20" id="KW-1185">Reference proteome</keyword>
<dbReference type="GO" id="GO:0005524">
    <property type="term" value="F:ATP binding"/>
    <property type="evidence" value="ECO:0007669"/>
    <property type="project" value="UniProtKB-KW"/>
</dbReference>
<feature type="transmembrane region" description="Helical" evidence="15">
    <location>
        <begin position="289"/>
        <end position="313"/>
    </location>
</feature>
<dbReference type="AlphaFoldDB" id="A0AAV7EZG4"/>
<dbReference type="PROSITE" id="PS51473">
    <property type="entry name" value="GNK2"/>
    <property type="match status" value="2"/>
</dbReference>
<evidence type="ECO:0008006" key="21">
    <source>
        <dbReference type="Google" id="ProtNLM"/>
    </source>
</evidence>
<dbReference type="Gene3D" id="1.10.510.10">
    <property type="entry name" value="Transferase(Phosphotransferase) domain 1"/>
    <property type="match status" value="1"/>
</dbReference>
<dbReference type="InterPro" id="IPR008271">
    <property type="entry name" value="Ser/Thr_kinase_AS"/>
</dbReference>
<dbReference type="InterPro" id="IPR011009">
    <property type="entry name" value="Kinase-like_dom_sf"/>
</dbReference>
<dbReference type="FunFam" id="1.10.510.10:FF:000129">
    <property type="entry name" value="cysteine-rich receptor-like protein kinase 10"/>
    <property type="match status" value="1"/>
</dbReference>
<evidence type="ECO:0000256" key="16">
    <source>
        <dbReference type="SAM" id="SignalP"/>
    </source>
</evidence>
<evidence type="ECO:0000256" key="8">
    <source>
        <dbReference type="ARBA" id="ARBA00022741"/>
    </source>
</evidence>
<comment type="subcellular location">
    <subcellularLocation>
        <location evidence="1">Membrane</location>
        <topology evidence="1">Single-pass membrane protein</topology>
    </subcellularLocation>
</comment>
<dbReference type="InterPro" id="IPR001245">
    <property type="entry name" value="Ser-Thr/Tyr_kinase_cat_dom"/>
</dbReference>
<feature type="domain" description="Protein kinase" evidence="17">
    <location>
        <begin position="352"/>
        <end position="627"/>
    </location>
</feature>
<dbReference type="InterPro" id="IPR038408">
    <property type="entry name" value="GNK2_sf"/>
</dbReference>
<dbReference type="PROSITE" id="PS00108">
    <property type="entry name" value="PROTEIN_KINASE_ST"/>
    <property type="match status" value="1"/>
</dbReference>
<evidence type="ECO:0000256" key="9">
    <source>
        <dbReference type="ARBA" id="ARBA00022777"/>
    </source>
</evidence>
<dbReference type="PANTHER" id="PTHR27002:SF1040">
    <property type="entry name" value="OS07G0538400 PROTEIN"/>
    <property type="match status" value="1"/>
</dbReference>
<comment type="caution">
    <text evidence="19">The sequence shown here is derived from an EMBL/GenBank/DDBJ whole genome shotgun (WGS) entry which is preliminary data.</text>
</comment>
<keyword evidence="12 15" id="KW-0472">Membrane</keyword>
<evidence type="ECO:0000256" key="12">
    <source>
        <dbReference type="ARBA" id="ARBA00023136"/>
    </source>
</evidence>
<evidence type="ECO:0000256" key="3">
    <source>
        <dbReference type="ARBA" id="ARBA00022553"/>
    </source>
</evidence>
<dbReference type="EMBL" id="JAINDJ010000003">
    <property type="protein sequence ID" value="KAG9454222.1"/>
    <property type="molecule type" value="Genomic_DNA"/>
</dbReference>
<keyword evidence="9" id="KW-0418">Kinase</keyword>
<evidence type="ECO:0000256" key="2">
    <source>
        <dbReference type="ARBA" id="ARBA00022527"/>
    </source>
</evidence>
<evidence type="ECO:0000256" key="13">
    <source>
        <dbReference type="ARBA" id="ARBA00023180"/>
    </source>
</evidence>
<evidence type="ECO:0000256" key="6">
    <source>
        <dbReference type="ARBA" id="ARBA00022729"/>
    </source>
</evidence>
<reference evidence="19 20" key="1">
    <citation type="submission" date="2021-07" db="EMBL/GenBank/DDBJ databases">
        <title>The Aristolochia fimbriata genome: insights into angiosperm evolution, floral development and chemical biosynthesis.</title>
        <authorList>
            <person name="Jiao Y."/>
        </authorList>
    </citation>
    <scope>NUCLEOTIDE SEQUENCE [LARGE SCALE GENOMIC DNA]</scope>
    <source>
        <strain evidence="19">IBCAS-2021</strain>
        <tissue evidence="19">Leaf</tissue>
    </source>
</reference>
<gene>
    <name evidence="19" type="ORF">H6P81_007126</name>
</gene>
<evidence type="ECO:0000313" key="19">
    <source>
        <dbReference type="EMBL" id="KAG9454222.1"/>
    </source>
</evidence>
<dbReference type="PANTHER" id="PTHR27002">
    <property type="entry name" value="RECEPTOR-LIKE SERINE/THREONINE-PROTEIN KINASE SD1-8"/>
    <property type="match status" value="1"/>
</dbReference>
<dbReference type="SMART" id="SM00220">
    <property type="entry name" value="S_TKc"/>
    <property type="match status" value="1"/>
</dbReference>
<evidence type="ECO:0000256" key="15">
    <source>
        <dbReference type="SAM" id="Phobius"/>
    </source>
</evidence>